<dbReference type="Pfam" id="PF04773">
    <property type="entry name" value="FecR"/>
    <property type="match status" value="1"/>
</dbReference>
<accession>A0AAJ5X5F2</accession>
<protein>
    <submittedName>
        <fullName evidence="3">FecR domain-containing protein</fullName>
    </submittedName>
</protein>
<organism evidence="3 4">
    <name type="scientific">Candidatus Brevundimonas colombiensis</name>
    <dbReference type="NCBI Taxonomy" id="3121376"/>
    <lineage>
        <taxon>Bacteria</taxon>
        <taxon>Pseudomonadati</taxon>
        <taxon>Pseudomonadota</taxon>
        <taxon>Alphaproteobacteria</taxon>
        <taxon>Caulobacterales</taxon>
        <taxon>Caulobacteraceae</taxon>
        <taxon>Brevundimonas</taxon>
    </lineage>
</organism>
<dbReference type="EMBL" id="CP119326">
    <property type="protein sequence ID" value="WEK41357.1"/>
    <property type="molecule type" value="Genomic_DNA"/>
</dbReference>
<dbReference type="PANTHER" id="PTHR30273:SF2">
    <property type="entry name" value="PROTEIN FECR"/>
    <property type="match status" value="1"/>
</dbReference>
<dbReference type="GO" id="GO:0016989">
    <property type="term" value="F:sigma factor antagonist activity"/>
    <property type="evidence" value="ECO:0007669"/>
    <property type="project" value="TreeGrafter"/>
</dbReference>
<reference evidence="3" key="1">
    <citation type="submission" date="2023-03" db="EMBL/GenBank/DDBJ databases">
        <title>Andean soil-derived lignocellulolytic bacterial consortium as a source of novel taxa and putative plastic-active enzymes.</title>
        <authorList>
            <person name="Diaz-Garcia L."/>
            <person name="Chuvochina M."/>
            <person name="Feuerriegel G."/>
            <person name="Bunk B."/>
            <person name="Sproer C."/>
            <person name="Streit W.R."/>
            <person name="Rodriguez L.M."/>
            <person name="Overmann J."/>
            <person name="Jimenez D.J."/>
        </authorList>
    </citation>
    <scope>NUCLEOTIDE SEQUENCE</scope>
    <source>
        <strain evidence="3">MAG 833</strain>
    </source>
</reference>
<name>A0AAJ5X5F2_9CAUL</name>
<gene>
    <name evidence="3" type="ORF">P0Y50_07045</name>
</gene>
<sequence length="323" mass="33487">MGERPTSRQIDDQAADWAARRDRAVLSEADRVALEAWLSSDVRAAGALLRAEAVALETRSARALGTDFDPGRFTPAGAAGSTAPSRRRLLAWGGAAAAACLAAGAVTVPLLTAGEAHATAVGEVRLVPLADGSTMTLNTDSRAVVRFGKGRREVEVTRGEAYFAVARDVAHPFVVKFGARSVQAIGGAFTVQRLDAGRSEVTIQSGDVRLDTAGGDRPVGANARVVLGADGGAEMVTVAARDIDRSLAWREGKLAFEGETLAQAASAFARYGGPPIRISDPGLAQEPITGLFAANDPVGFSRAAALALDARVQSSDKGLMIVR</sequence>
<evidence type="ECO:0000256" key="1">
    <source>
        <dbReference type="SAM" id="Phobius"/>
    </source>
</evidence>
<dbReference type="InterPro" id="IPR006860">
    <property type="entry name" value="FecR"/>
</dbReference>
<proteinExistence type="predicted"/>
<feature type="transmembrane region" description="Helical" evidence="1">
    <location>
        <begin position="89"/>
        <end position="111"/>
    </location>
</feature>
<dbReference type="Proteomes" id="UP001213664">
    <property type="component" value="Chromosome"/>
</dbReference>
<dbReference type="AlphaFoldDB" id="A0AAJ5X5F2"/>
<keyword evidence="1" id="KW-0472">Membrane</keyword>
<dbReference type="PANTHER" id="PTHR30273">
    <property type="entry name" value="PERIPLASMIC SIGNAL SENSOR AND SIGMA FACTOR ACTIVATOR FECR-RELATED"/>
    <property type="match status" value="1"/>
</dbReference>
<dbReference type="InterPro" id="IPR012373">
    <property type="entry name" value="Ferrdict_sens_TM"/>
</dbReference>
<evidence type="ECO:0000313" key="4">
    <source>
        <dbReference type="Proteomes" id="UP001213664"/>
    </source>
</evidence>
<keyword evidence="1" id="KW-0812">Transmembrane</keyword>
<evidence type="ECO:0000259" key="2">
    <source>
        <dbReference type="Pfam" id="PF04773"/>
    </source>
</evidence>
<dbReference type="InterPro" id="IPR006311">
    <property type="entry name" value="TAT_signal"/>
</dbReference>
<dbReference type="PIRSF" id="PIRSF018266">
    <property type="entry name" value="FecR"/>
    <property type="match status" value="1"/>
</dbReference>
<keyword evidence="1" id="KW-1133">Transmembrane helix</keyword>
<dbReference type="PROSITE" id="PS51318">
    <property type="entry name" value="TAT"/>
    <property type="match status" value="1"/>
</dbReference>
<feature type="domain" description="FecR protein" evidence="2">
    <location>
        <begin position="117"/>
        <end position="209"/>
    </location>
</feature>
<evidence type="ECO:0000313" key="3">
    <source>
        <dbReference type="EMBL" id="WEK41357.1"/>
    </source>
</evidence>
<dbReference type="Gene3D" id="2.60.120.1440">
    <property type="match status" value="1"/>
</dbReference>